<keyword evidence="3" id="KW-1185">Reference proteome</keyword>
<protein>
    <submittedName>
        <fullName evidence="2">Uncharacterized protein</fullName>
    </submittedName>
</protein>
<dbReference type="EMBL" id="JBFOLJ010000012">
    <property type="protein sequence ID" value="KAL2488985.1"/>
    <property type="molecule type" value="Genomic_DNA"/>
</dbReference>
<dbReference type="AlphaFoldDB" id="A0ABD1RKP9"/>
<evidence type="ECO:0000313" key="3">
    <source>
        <dbReference type="Proteomes" id="UP001604277"/>
    </source>
</evidence>
<name>A0ABD1RKP9_9LAMI</name>
<dbReference type="Proteomes" id="UP001604277">
    <property type="component" value="Unassembled WGS sequence"/>
</dbReference>
<gene>
    <name evidence="2" type="ORF">Fot_42277</name>
</gene>
<evidence type="ECO:0000313" key="2">
    <source>
        <dbReference type="EMBL" id="KAL2488985.1"/>
    </source>
</evidence>
<feature type="compositionally biased region" description="Polar residues" evidence="1">
    <location>
        <begin position="22"/>
        <end position="40"/>
    </location>
</feature>
<feature type="region of interest" description="Disordered" evidence="1">
    <location>
        <begin position="21"/>
        <end position="40"/>
    </location>
</feature>
<sequence length="204" mass="24337">MDANSDQNSYGVNIENWRRMRSWSTNESPKNQNIGKQTSEKVVQTCSSKKLKEPHVPEPRQIDLKYEMRAMQQSVDEKMGGFNDELRDECNNYGEKLNNIMMDIRLWQDQIISKQIDLKYEMRAMQRSVDEKISGFVEGKNFWEDECNNYGEKLNNIMMYIRLWQDQIISKQIDLKYEMRAMQRSVDEKISGFVEGKNFWEVIF</sequence>
<organism evidence="2 3">
    <name type="scientific">Forsythia ovata</name>
    <dbReference type="NCBI Taxonomy" id="205694"/>
    <lineage>
        <taxon>Eukaryota</taxon>
        <taxon>Viridiplantae</taxon>
        <taxon>Streptophyta</taxon>
        <taxon>Embryophyta</taxon>
        <taxon>Tracheophyta</taxon>
        <taxon>Spermatophyta</taxon>
        <taxon>Magnoliopsida</taxon>
        <taxon>eudicotyledons</taxon>
        <taxon>Gunneridae</taxon>
        <taxon>Pentapetalae</taxon>
        <taxon>asterids</taxon>
        <taxon>lamiids</taxon>
        <taxon>Lamiales</taxon>
        <taxon>Oleaceae</taxon>
        <taxon>Forsythieae</taxon>
        <taxon>Forsythia</taxon>
    </lineage>
</organism>
<reference evidence="3" key="1">
    <citation type="submission" date="2024-07" db="EMBL/GenBank/DDBJ databases">
        <title>Two chromosome-level genome assemblies of Korean endemic species Abeliophyllum distichum and Forsythia ovata (Oleaceae).</title>
        <authorList>
            <person name="Jang H."/>
        </authorList>
    </citation>
    <scope>NUCLEOTIDE SEQUENCE [LARGE SCALE GENOMIC DNA]</scope>
</reference>
<accession>A0ABD1RKP9</accession>
<proteinExistence type="predicted"/>
<comment type="caution">
    <text evidence="2">The sequence shown here is derived from an EMBL/GenBank/DDBJ whole genome shotgun (WGS) entry which is preliminary data.</text>
</comment>
<evidence type="ECO:0000256" key="1">
    <source>
        <dbReference type="SAM" id="MobiDB-lite"/>
    </source>
</evidence>